<feature type="transmembrane region" description="Helical" evidence="5">
    <location>
        <begin position="128"/>
        <end position="147"/>
    </location>
</feature>
<feature type="transmembrane region" description="Helical" evidence="5">
    <location>
        <begin position="244"/>
        <end position="263"/>
    </location>
</feature>
<feature type="transmembrane region" description="Helical" evidence="5">
    <location>
        <begin position="102"/>
        <end position="121"/>
    </location>
</feature>
<evidence type="ECO:0000256" key="4">
    <source>
        <dbReference type="ARBA" id="ARBA00023136"/>
    </source>
</evidence>
<evidence type="ECO:0000313" key="7">
    <source>
        <dbReference type="EMBL" id="GGB18678.1"/>
    </source>
</evidence>
<feature type="domain" description="EamA" evidence="6">
    <location>
        <begin position="157"/>
        <end position="286"/>
    </location>
</feature>
<organism evidence="7 8">
    <name type="scientific">Agarivorans gilvus</name>
    <dbReference type="NCBI Taxonomy" id="680279"/>
    <lineage>
        <taxon>Bacteria</taxon>
        <taxon>Pseudomonadati</taxon>
        <taxon>Pseudomonadota</taxon>
        <taxon>Gammaproteobacteria</taxon>
        <taxon>Alteromonadales</taxon>
        <taxon>Alteromonadaceae</taxon>
        <taxon>Agarivorans</taxon>
    </lineage>
</organism>
<dbReference type="PANTHER" id="PTHR32322">
    <property type="entry name" value="INNER MEMBRANE TRANSPORTER"/>
    <property type="match status" value="1"/>
</dbReference>
<dbReference type="SUPFAM" id="SSF103481">
    <property type="entry name" value="Multidrug resistance efflux transporter EmrE"/>
    <property type="match status" value="1"/>
</dbReference>
<evidence type="ECO:0000256" key="1">
    <source>
        <dbReference type="ARBA" id="ARBA00004141"/>
    </source>
</evidence>
<evidence type="ECO:0000313" key="8">
    <source>
        <dbReference type="Proteomes" id="UP000651977"/>
    </source>
</evidence>
<gene>
    <name evidence="7" type="ORF">GCM10007414_35110</name>
</gene>
<protein>
    <submittedName>
        <fullName evidence="7">Multidrug transporter</fullName>
    </submittedName>
</protein>
<feature type="transmembrane region" description="Helical" evidence="5">
    <location>
        <begin position="78"/>
        <end position="96"/>
    </location>
</feature>
<accession>A0ABQ1I6Q6</accession>
<keyword evidence="3 5" id="KW-1133">Transmembrane helix</keyword>
<dbReference type="Proteomes" id="UP000651977">
    <property type="component" value="Unassembled WGS sequence"/>
</dbReference>
<name>A0ABQ1I6Q6_9ALTE</name>
<feature type="transmembrane region" description="Helical" evidence="5">
    <location>
        <begin position="210"/>
        <end position="232"/>
    </location>
</feature>
<evidence type="ECO:0000256" key="5">
    <source>
        <dbReference type="SAM" id="Phobius"/>
    </source>
</evidence>
<feature type="transmembrane region" description="Helical" evidence="5">
    <location>
        <begin position="153"/>
        <end position="174"/>
    </location>
</feature>
<feature type="transmembrane region" description="Helical" evidence="5">
    <location>
        <begin position="269"/>
        <end position="287"/>
    </location>
</feature>
<keyword evidence="8" id="KW-1185">Reference proteome</keyword>
<dbReference type="PANTHER" id="PTHR32322:SF9">
    <property type="entry name" value="AMINO-ACID METABOLITE EFFLUX PUMP-RELATED"/>
    <property type="match status" value="1"/>
</dbReference>
<evidence type="ECO:0000256" key="3">
    <source>
        <dbReference type="ARBA" id="ARBA00022989"/>
    </source>
</evidence>
<proteinExistence type="predicted"/>
<dbReference type="InterPro" id="IPR037185">
    <property type="entry name" value="EmrE-like"/>
</dbReference>
<reference evidence="8" key="1">
    <citation type="journal article" date="2019" name="Int. J. Syst. Evol. Microbiol.">
        <title>The Global Catalogue of Microorganisms (GCM) 10K type strain sequencing project: providing services to taxonomists for standard genome sequencing and annotation.</title>
        <authorList>
            <consortium name="The Broad Institute Genomics Platform"/>
            <consortium name="The Broad Institute Genome Sequencing Center for Infectious Disease"/>
            <person name="Wu L."/>
            <person name="Ma J."/>
        </authorList>
    </citation>
    <scope>NUCLEOTIDE SEQUENCE [LARGE SCALE GENOMIC DNA]</scope>
    <source>
        <strain evidence="8">CGMCC 1.10131</strain>
    </source>
</reference>
<keyword evidence="2 5" id="KW-0812">Transmembrane</keyword>
<comment type="subcellular location">
    <subcellularLocation>
        <location evidence="1">Membrane</location>
        <topology evidence="1">Multi-pass membrane protein</topology>
    </subcellularLocation>
</comment>
<dbReference type="EMBL" id="BMDY01000027">
    <property type="protein sequence ID" value="GGB18678.1"/>
    <property type="molecule type" value="Genomic_DNA"/>
</dbReference>
<evidence type="ECO:0000256" key="2">
    <source>
        <dbReference type="ARBA" id="ARBA00022692"/>
    </source>
</evidence>
<sequence length="292" mass="31269">MQFGLNMFESNRLKTLVSTVIALLAFAANSLLCRFALGEQQIDAASFTGVRLLSGAVMLGLLLGFSQGALPRFQRANLGSALMLFVYASCFSFAYLYLDTGIGALILFGAVQLSMLLISWLQGAPLKLAEVLGVGCAFSGLILLLAPSEQVSLSIQGFLLMLVAGIAWGIYSLVGRTSSNPSRDTYINFCLSLPFLLLLLPWLVKDGQFSMQGVLLAVASGALASGLGYWLWYVALASLLASQAAVLQLLVPILAAVGGWWLLDEALGWRFLFSAGLVLGGILLTIFSRQRR</sequence>
<keyword evidence="4 5" id="KW-0472">Membrane</keyword>
<dbReference type="InterPro" id="IPR000620">
    <property type="entry name" value="EamA_dom"/>
</dbReference>
<feature type="transmembrane region" description="Helical" evidence="5">
    <location>
        <begin position="48"/>
        <end position="66"/>
    </location>
</feature>
<comment type="caution">
    <text evidence="7">The sequence shown here is derived from an EMBL/GenBank/DDBJ whole genome shotgun (WGS) entry which is preliminary data.</text>
</comment>
<feature type="transmembrane region" description="Helical" evidence="5">
    <location>
        <begin position="186"/>
        <end position="204"/>
    </location>
</feature>
<evidence type="ECO:0000259" key="6">
    <source>
        <dbReference type="Pfam" id="PF00892"/>
    </source>
</evidence>
<dbReference type="Pfam" id="PF00892">
    <property type="entry name" value="EamA"/>
    <property type="match status" value="1"/>
</dbReference>
<dbReference type="InterPro" id="IPR050638">
    <property type="entry name" value="AA-Vitamin_Transporters"/>
</dbReference>